<evidence type="ECO:0000313" key="3">
    <source>
        <dbReference type="EMBL" id="MCE7006150.1"/>
    </source>
</evidence>
<feature type="domain" description="SGNH hydrolase-type esterase" evidence="2">
    <location>
        <begin position="33"/>
        <end position="275"/>
    </location>
</feature>
<feature type="signal peptide" evidence="1">
    <location>
        <begin position="1"/>
        <end position="20"/>
    </location>
</feature>
<proteinExistence type="predicted"/>
<dbReference type="Gene3D" id="3.40.50.1110">
    <property type="entry name" value="SGNH hydrolase"/>
    <property type="match status" value="1"/>
</dbReference>
<dbReference type="Pfam" id="PF13472">
    <property type="entry name" value="Lipase_GDSL_2"/>
    <property type="match status" value="1"/>
</dbReference>
<dbReference type="GO" id="GO:0016787">
    <property type="term" value="F:hydrolase activity"/>
    <property type="evidence" value="ECO:0007669"/>
    <property type="project" value="UniProtKB-KW"/>
</dbReference>
<dbReference type="SUPFAM" id="SSF52266">
    <property type="entry name" value="SGNH hydrolase"/>
    <property type="match status" value="1"/>
</dbReference>
<dbReference type="PANTHER" id="PTHR37981:SF1">
    <property type="entry name" value="SGNH HYDROLASE-TYPE ESTERASE DOMAIN-CONTAINING PROTEIN"/>
    <property type="match status" value="1"/>
</dbReference>
<gene>
    <name evidence="3" type="ORF">LWC34_25415</name>
</gene>
<dbReference type="InterPro" id="IPR036514">
    <property type="entry name" value="SGNH_hydro_sf"/>
</dbReference>
<dbReference type="PANTHER" id="PTHR37981">
    <property type="entry name" value="LIPASE 2"/>
    <property type="match status" value="1"/>
</dbReference>
<name>A0ABS8ZEA5_9PSEU</name>
<protein>
    <submittedName>
        <fullName evidence="3">SGNH/GDSL hydrolase family protein</fullName>
    </submittedName>
</protein>
<accession>A0ABS8ZEA5</accession>
<evidence type="ECO:0000256" key="1">
    <source>
        <dbReference type="SAM" id="SignalP"/>
    </source>
</evidence>
<evidence type="ECO:0000313" key="4">
    <source>
        <dbReference type="Proteomes" id="UP001521150"/>
    </source>
</evidence>
<dbReference type="InterPro" id="IPR037460">
    <property type="entry name" value="SEST-like"/>
</dbReference>
<dbReference type="InterPro" id="IPR013830">
    <property type="entry name" value="SGNH_hydro"/>
</dbReference>
<dbReference type="Proteomes" id="UP001521150">
    <property type="component" value="Unassembled WGS sequence"/>
</dbReference>
<dbReference type="RefSeq" id="WP_233727656.1">
    <property type="nucleotide sequence ID" value="NZ_JAJVCN010000002.1"/>
</dbReference>
<keyword evidence="4" id="KW-1185">Reference proteome</keyword>
<reference evidence="3 4" key="1">
    <citation type="submission" date="2021-12" db="EMBL/GenBank/DDBJ databases">
        <title>Genome sequence of Kibdelosporangium philippinense ATCC 49844.</title>
        <authorList>
            <person name="Fedorov E.A."/>
            <person name="Omeragic M."/>
            <person name="Shalygina K.F."/>
            <person name="Maclea K.S."/>
        </authorList>
    </citation>
    <scope>NUCLEOTIDE SEQUENCE [LARGE SCALE GENOMIC DNA]</scope>
    <source>
        <strain evidence="3 4">ATCC 49844</strain>
    </source>
</reference>
<sequence length="291" mass="30782">MRVFVLVVTLLSLLVAPASAQPKPGGLYRTYVALGDSYASGPGIPQQVGQPAGCARSDHNYPALIAKWLRIPGLTDVTCGGARTVDMTRPQQVSGGTNPPQLNAVKADTQLVTLMIGGNDIGFGEILATCGRLAAKDTQGNPCERQYTAGGKDQLAARITAVGPKISAVLGGIRKRAPRAHIVVVSYLRILPASGTCFPQVPFAAGDVPYFDRTSRMLNTELGAQAAKHKASFVNPYPYSYGHDACQPTDRKWVEGLFPSSPAAQMHPNAKGMQAVAALSVPAVLFGRFQR</sequence>
<evidence type="ECO:0000259" key="2">
    <source>
        <dbReference type="Pfam" id="PF13472"/>
    </source>
</evidence>
<feature type="chain" id="PRO_5046073217" evidence="1">
    <location>
        <begin position="21"/>
        <end position="291"/>
    </location>
</feature>
<organism evidence="3 4">
    <name type="scientific">Kibdelosporangium philippinense</name>
    <dbReference type="NCBI Taxonomy" id="211113"/>
    <lineage>
        <taxon>Bacteria</taxon>
        <taxon>Bacillati</taxon>
        <taxon>Actinomycetota</taxon>
        <taxon>Actinomycetes</taxon>
        <taxon>Pseudonocardiales</taxon>
        <taxon>Pseudonocardiaceae</taxon>
        <taxon>Kibdelosporangium</taxon>
    </lineage>
</organism>
<comment type="caution">
    <text evidence="3">The sequence shown here is derived from an EMBL/GenBank/DDBJ whole genome shotgun (WGS) entry which is preliminary data.</text>
</comment>
<keyword evidence="1" id="KW-0732">Signal</keyword>
<dbReference type="CDD" id="cd01823">
    <property type="entry name" value="SEST_like"/>
    <property type="match status" value="1"/>
</dbReference>
<keyword evidence="3" id="KW-0378">Hydrolase</keyword>
<dbReference type="EMBL" id="JAJVCN010000002">
    <property type="protein sequence ID" value="MCE7006150.1"/>
    <property type="molecule type" value="Genomic_DNA"/>
</dbReference>